<dbReference type="Proteomes" id="UP001164539">
    <property type="component" value="Chromosome 4"/>
</dbReference>
<protein>
    <submittedName>
        <fullName evidence="1">Factor of DNA methylation 1-like</fullName>
    </submittedName>
</protein>
<gene>
    <name evidence="1" type="ORF">OWV82_007809</name>
</gene>
<evidence type="ECO:0000313" key="2">
    <source>
        <dbReference type="Proteomes" id="UP001164539"/>
    </source>
</evidence>
<evidence type="ECO:0000313" key="1">
    <source>
        <dbReference type="EMBL" id="KAJ4719896.1"/>
    </source>
</evidence>
<name>A0ACC1Y8Y8_MELAZ</name>
<reference evidence="1 2" key="1">
    <citation type="journal article" date="2023" name="Science">
        <title>Complex scaffold remodeling in plant triterpene biosynthesis.</title>
        <authorList>
            <person name="De La Pena R."/>
            <person name="Hodgson H."/>
            <person name="Liu J.C."/>
            <person name="Stephenson M.J."/>
            <person name="Martin A.C."/>
            <person name="Owen C."/>
            <person name="Harkess A."/>
            <person name="Leebens-Mack J."/>
            <person name="Jimenez L.E."/>
            <person name="Osbourn A."/>
            <person name="Sattely E.S."/>
        </authorList>
    </citation>
    <scope>NUCLEOTIDE SEQUENCE [LARGE SCALE GENOMIC DNA]</scope>
    <source>
        <strain evidence="2">cv. JPN11</strain>
        <tissue evidence="1">Leaf</tissue>
    </source>
</reference>
<proteinExistence type="predicted"/>
<keyword evidence="2" id="KW-1185">Reference proteome</keyword>
<organism evidence="1 2">
    <name type="scientific">Melia azedarach</name>
    <name type="common">Chinaberry tree</name>
    <dbReference type="NCBI Taxonomy" id="155640"/>
    <lineage>
        <taxon>Eukaryota</taxon>
        <taxon>Viridiplantae</taxon>
        <taxon>Streptophyta</taxon>
        <taxon>Embryophyta</taxon>
        <taxon>Tracheophyta</taxon>
        <taxon>Spermatophyta</taxon>
        <taxon>Magnoliopsida</taxon>
        <taxon>eudicotyledons</taxon>
        <taxon>Gunneridae</taxon>
        <taxon>Pentapetalae</taxon>
        <taxon>rosids</taxon>
        <taxon>malvids</taxon>
        <taxon>Sapindales</taxon>
        <taxon>Meliaceae</taxon>
        <taxon>Melia</taxon>
    </lineage>
</organism>
<dbReference type="EMBL" id="CM051397">
    <property type="protein sequence ID" value="KAJ4719896.1"/>
    <property type="molecule type" value="Genomic_DNA"/>
</dbReference>
<accession>A0ACC1Y8Y8</accession>
<comment type="caution">
    <text evidence="1">The sequence shown here is derived from an EMBL/GenBank/DDBJ whole genome shotgun (WGS) entry which is preliminary data.</text>
</comment>
<sequence length="364" mass="43188">MDYHNYDEELNKDSQLESLQQEIDLRNQQLSVIEHKLNDTCAASRKLVIGLTEKVMKTERRLLEFEHMYHELERMYHERSTTVEQLMNEKRKLYEGYIQEIRKEKSINIKLKQDMMCQKKELVQQTKELEECKAQNDLERRSLTDRMEKLMQLKGKLQNPCPAESDSKLKAQIIALSDQLKEKTEELQDCESLNRVLIVKEMSFRQELQDARKELISGLQGMLQGRSKLVIRRMGEIDKKAFDHMCSEKFSNEDWQGVSAQLCSLWQEHLRDPNWHPFKNIEDGGNQRAIIDDDDEKLKELRHEHGEVVYKAVTNALLELNEYNPSGRYTVPEIWKVKEGRRATLQEIVQYIIKQLKTHKRKRS</sequence>